<dbReference type="Gene3D" id="1.25.40.10">
    <property type="entry name" value="Tetratricopeptide repeat domain"/>
    <property type="match status" value="1"/>
</dbReference>
<sequence length="411" mass="46176">MVSGVIHAQDTTSADGLFAAAREAAYEQKNNTNAIRLAKKALAIAPAYTDVVVFTGRVYAWSKNYDSSLHYMQQAIAADHNNEDAYIAYSDLEMWNAHNEKALAVTEEGLSYVPASRELLIRKVKILAAMRRYLEAYTAVSALADGGGGNAEVRAMMVMLRDQSCRNKVSIKLDGMWFDTSRTAFSIANDDDARFAPQRFASVELVTATRIGPWVVRANVANRFKKPGLQYEMDLYPKLSKTFYMYLNAGYGDHLEVFPRWRAGTSLFANLPHAYEAEAGVRYLYYTNDIFFYTGYVGKYISKFLVGARTYLAPSGNKFSNTTGATIRYYFGGADDFVNLVVMKGLPIDDRRINVDLFNAGTSRFAELSAKCSIKKVNIISLNLSWLQNKLPYNRQVEQYQVGIGYTKRFL</sequence>
<comment type="caution">
    <text evidence="2">The sequence shown here is derived from an EMBL/GenBank/DDBJ whole genome shotgun (WGS) entry which is preliminary data.</text>
</comment>
<dbReference type="Pfam" id="PF19413">
    <property type="entry name" value="YaiO"/>
    <property type="match status" value="1"/>
</dbReference>
<dbReference type="Proteomes" id="UP001500067">
    <property type="component" value="Unassembled WGS sequence"/>
</dbReference>
<proteinExistence type="predicted"/>
<feature type="domain" description="YaiO beta-barrel" evidence="1">
    <location>
        <begin position="192"/>
        <end position="345"/>
    </location>
</feature>
<evidence type="ECO:0000313" key="2">
    <source>
        <dbReference type="EMBL" id="GAA4459972.1"/>
    </source>
</evidence>
<gene>
    <name evidence="2" type="ORF">GCM10023093_01850</name>
</gene>
<organism evidence="2 3">
    <name type="scientific">Nemorincola caseinilytica</name>
    <dbReference type="NCBI Taxonomy" id="2054315"/>
    <lineage>
        <taxon>Bacteria</taxon>
        <taxon>Pseudomonadati</taxon>
        <taxon>Bacteroidota</taxon>
        <taxon>Chitinophagia</taxon>
        <taxon>Chitinophagales</taxon>
        <taxon>Chitinophagaceae</taxon>
        <taxon>Nemorincola</taxon>
    </lineage>
</organism>
<reference evidence="3" key="1">
    <citation type="journal article" date="2019" name="Int. J. Syst. Evol. Microbiol.">
        <title>The Global Catalogue of Microorganisms (GCM) 10K type strain sequencing project: providing services to taxonomists for standard genome sequencing and annotation.</title>
        <authorList>
            <consortium name="The Broad Institute Genomics Platform"/>
            <consortium name="The Broad Institute Genome Sequencing Center for Infectious Disease"/>
            <person name="Wu L."/>
            <person name="Ma J."/>
        </authorList>
    </citation>
    <scope>NUCLEOTIDE SEQUENCE [LARGE SCALE GENOMIC DNA]</scope>
    <source>
        <strain evidence="3">JCM 32105</strain>
    </source>
</reference>
<dbReference type="InterPro" id="IPR030887">
    <property type="entry name" value="Beta-barrel_YaiO"/>
</dbReference>
<name>A0ABP8N227_9BACT</name>
<dbReference type="SUPFAM" id="SSF48452">
    <property type="entry name" value="TPR-like"/>
    <property type="match status" value="1"/>
</dbReference>
<keyword evidence="3" id="KW-1185">Reference proteome</keyword>
<dbReference type="NCBIfam" id="TIGR04390">
    <property type="entry name" value="OMP_YaiO_dom"/>
    <property type="match status" value="1"/>
</dbReference>
<dbReference type="Pfam" id="PF14559">
    <property type="entry name" value="TPR_19"/>
    <property type="match status" value="1"/>
</dbReference>
<evidence type="ECO:0000313" key="3">
    <source>
        <dbReference type="Proteomes" id="UP001500067"/>
    </source>
</evidence>
<dbReference type="EMBL" id="BAABFA010000004">
    <property type="protein sequence ID" value="GAA4459972.1"/>
    <property type="molecule type" value="Genomic_DNA"/>
</dbReference>
<dbReference type="InterPro" id="IPR011990">
    <property type="entry name" value="TPR-like_helical_dom_sf"/>
</dbReference>
<accession>A0ABP8N227</accession>
<evidence type="ECO:0000259" key="1">
    <source>
        <dbReference type="Pfam" id="PF19413"/>
    </source>
</evidence>
<protein>
    <recommendedName>
        <fullName evidence="1">YaiO beta-barrel domain-containing protein</fullName>
    </recommendedName>
</protein>